<dbReference type="SUPFAM" id="SSF52467">
    <property type="entry name" value="DHS-like NAD/FAD-binding domain"/>
    <property type="match status" value="1"/>
</dbReference>
<reference evidence="6" key="1">
    <citation type="submission" date="2020-08" db="EMBL/GenBank/DDBJ databases">
        <title>Genomic Encyclopedia of Type Strains, Phase IV (KMG-IV): sequencing the most valuable type-strain genomes for metagenomic binning, comparative biology and taxonomic classification.</title>
        <authorList>
            <person name="Goeker M."/>
        </authorList>
    </citation>
    <scope>NUCLEOTIDE SEQUENCE [LARGE SCALE GENOMIC DNA]</scope>
    <source>
        <strain evidence="6">DSM 105720</strain>
    </source>
</reference>
<dbReference type="EC" id="2.3.1.286" evidence="3"/>
<feature type="binding site" evidence="3">
    <location>
        <begin position="86"/>
        <end position="89"/>
    </location>
    <ligand>
        <name>NAD(+)</name>
        <dbReference type="ChEBI" id="CHEBI:57540"/>
    </ligand>
</feature>
<feature type="active site" description="Proton acceptor" evidence="3">
    <location>
        <position position="104"/>
    </location>
</feature>
<comment type="subcellular location">
    <subcellularLocation>
        <location evidence="3">Cytoplasm</location>
    </subcellularLocation>
</comment>
<organism evidence="6 7">
    <name type="scientific">Bacteroides reticulotermitis</name>
    <dbReference type="NCBI Taxonomy" id="1133319"/>
    <lineage>
        <taxon>Bacteria</taxon>
        <taxon>Pseudomonadati</taxon>
        <taxon>Bacteroidota</taxon>
        <taxon>Bacteroidia</taxon>
        <taxon>Bacteroidales</taxon>
        <taxon>Bacteroidaceae</taxon>
        <taxon>Bacteroides</taxon>
    </lineage>
</organism>
<feature type="binding site" evidence="3">
    <location>
        <position position="56"/>
    </location>
    <ligand>
        <name>substrate</name>
    </ligand>
</feature>
<evidence type="ECO:0000256" key="2">
    <source>
        <dbReference type="ARBA" id="ARBA00023027"/>
    </source>
</evidence>
<dbReference type="InterPro" id="IPR026590">
    <property type="entry name" value="Ssirtuin_cat_dom"/>
</dbReference>
<name>A0A840D761_9BACE</name>
<evidence type="ECO:0000256" key="1">
    <source>
        <dbReference type="ARBA" id="ARBA00022679"/>
    </source>
</evidence>
<keyword evidence="7" id="KW-1185">Reference proteome</keyword>
<gene>
    <name evidence="3" type="primary">cobB</name>
    <name evidence="6" type="ORF">GGR06_002269</name>
</gene>
<dbReference type="PANTHER" id="PTHR11085:SF4">
    <property type="entry name" value="NAD-DEPENDENT PROTEIN DEACYLASE"/>
    <property type="match status" value="1"/>
</dbReference>
<accession>A0A840D761</accession>
<feature type="domain" description="Deacetylase sirtuin-type" evidence="5">
    <location>
        <begin position="1"/>
        <end position="233"/>
    </location>
</feature>
<dbReference type="Pfam" id="PF02146">
    <property type="entry name" value="SIR2"/>
    <property type="match status" value="1"/>
</dbReference>
<dbReference type="GO" id="GO:0036055">
    <property type="term" value="F:protein-succinyllysine desuccinylase activity"/>
    <property type="evidence" value="ECO:0007669"/>
    <property type="project" value="UniProtKB-UniRule"/>
</dbReference>
<keyword evidence="2 3" id="KW-0520">NAD</keyword>
<dbReference type="HAMAP" id="MF_01121">
    <property type="entry name" value="Sirtuin_ClassIII"/>
    <property type="match status" value="1"/>
</dbReference>
<dbReference type="InterPro" id="IPR027546">
    <property type="entry name" value="Sirtuin_class_III"/>
</dbReference>
<dbReference type="CDD" id="cd01412">
    <property type="entry name" value="SIRT5_Af1_CobB"/>
    <property type="match status" value="1"/>
</dbReference>
<feature type="binding site" evidence="3">
    <location>
        <position position="53"/>
    </location>
    <ligand>
        <name>substrate</name>
    </ligand>
</feature>
<dbReference type="Proteomes" id="UP000560658">
    <property type="component" value="Unassembled WGS sequence"/>
</dbReference>
<dbReference type="GO" id="GO:0036054">
    <property type="term" value="F:protein-malonyllysine demalonylase activity"/>
    <property type="evidence" value="ECO:0007669"/>
    <property type="project" value="InterPro"/>
</dbReference>
<comment type="similarity">
    <text evidence="3">Belongs to the sirtuin family. Class III subfamily.</text>
</comment>
<comment type="catalytic activity">
    <reaction evidence="3">
        <text>N(6)-acetyl-L-lysyl-[protein] + NAD(+) + H2O = 2''-O-acetyl-ADP-D-ribose + nicotinamide + L-lysyl-[protein]</text>
        <dbReference type="Rhea" id="RHEA:43636"/>
        <dbReference type="Rhea" id="RHEA-COMP:9752"/>
        <dbReference type="Rhea" id="RHEA-COMP:10731"/>
        <dbReference type="ChEBI" id="CHEBI:15377"/>
        <dbReference type="ChEBI" id="CHEBI:17154"/>
        <dbReference type="ChEBI" id="CHEBI:29969"/>
        <dbReference type="ChEBI" id="CHEBI:57540"/>
        <dbReference type="ChEBI" id="CHEBI:61930"/>
        <dbReference type="ChEBI" id="CHEBI:83767"/>
        <dbReference type="EC" id="2.3.1.286"/>
    </reaction>
</comment>
<evidence type="ECO:0000313" key="6">
    <source>
        <dbReference type="EMBL" id="MBB4044475.1"/>
    </source>
</evidence>
<proteinExistence type="inferred from homology"/>
<feature type="binding site" evidence="3">
    <location>
        <begin position="175"/>
        <end position="177"/>
    </location>
    <ligand>
        <name>NAD(+)</name>
        <dbReference type="ChEBI" id="CHEBI:57540"/>
    </ligand>
</feature>
<dbReference type="GO" id="GO:0005737">
    <property type="term" value="C:cytoplasm"/>
    <property type="evidence" value="ECO:0007669"/>
    <property type="project" value="UniProtKB-SubCell"/>
</dbReference>
<dbReference type="AlphaFoldDB" id="A0A840D761"/>
<evidence type="ECO:0000259" key="5">
    <source>
        <dbReference type="PROSITE" id="PS50305"/>
    </source>
</evidence>
<evidence type="ECO:0000256" key="3">
    <source>
        <dbReference type="HAMAP-Rule" id="MF_01121"/>
    </source>
</evidence>
<dbReference type="GO" id="GO:0070403">
    <property type="term" value="F:NAD+ binding"/>
    <property type="evidence" value="ECO:0007669"/>
    <property type="project" value="UniProtKB-UniRule"/>
</dbReference>
<evidence type="ECO:0000256" key="4">
    <source>
        <dbReference type="PROSITE-ProRule" id="PRU00236"/>
    </source>
</evidence>
<dbReference type="GO" id="GO:0017136">
    <property type="term" value="F:histone deacetylase activity, NAD-dependent"/>
    <property type="evidence" value="ECO:0007669"/>
    <property type="project" value="TreeGrafter"/>
</dbReference>
<comment type="domain">
    <text evidence="3">2 residues (Tyr-53 and Arg-56) present in a large hydrophobic pocket are probably involved in substrate specificity. They are important for desuccinylation activity, but dispensable for deacetylation activity.</text>
</comment>
<dbReference type="InterPro" id="IPR026591">
    <property type="entry name" value="Sirtuin_cat_small_dom_sf"/>
</dbReference>
<dbReference type="RefSeq" id="WP_044161361.1">
    <property type="nucleotide sequence ID" value="NZ_JACIER010000008.1"/>
</dbReference>
<dbReference type="PROSITE" id="PS50305">
    <property type="entry name" value="SIRTUIN"/>
    <property type="match status" value="1"/>
</dbReference>
<evidence type="ECO:0000313" key="7">
    <source>
        <dbReference type="Proteomes" id="UP000560658"/>
    </source>
</evidence>
<comment type="function">
    <text evidence="3">NAD-dependent lysine deacetylase and desuccinylase that specifically removes acetyl and succinyl groups on target proteins. Modulates the activities of several proteins which are inactive in their acylated form.</text>
</comment>
<keyword evidence="1" id="KW-0808">Transferase</keyword>
<feature type="binding site" evidence="3">
    <location>
        <position position="215"/>
    </location>
    <ligand>
        <name>NAD(+)</name>
        <dbReference type="ChEBI" id="CHEBI:57540"/>
    </ligand>
</feature>
<keyword evidence="6" id="KW-0378">Hydrolase</keyword>
<dbReference type="Gene3D" id="3.30.1600.10">
    <property type="entry name" value="SIR2/SIRT2 'Small Domain"/>
    <property type="match status" value="1"/>
</dbReference>
<dbReference type="InterPro" id="IPR029035">
    <property type="entry name" value="DHS-like_NAD/FAD-binding_dom"/>
</dbReference>
<comment type="catalytic activity">
    <reaction evidence="3">
        <text>N(6)-succinyl-L-lysyl-[protein] + NAD(+) + H2O = 2''-O-succinyl-ADP-D-ribose + nicotinamide + L-lysyl-[protein]</text>
        <dbReference type="Rhea" id="RHEA:47668"/>
        <dbReference type="Rhea" id="RHEA-COMP:9752"/>
        <dbReference type="Rhea" id="RHEA-COMP:11877"/>
        <dbReference type="ChEBI" id="CHEBI:15377"/>
        <dbReference type="ChEBI" id="CHEBI:17154"/>
        <dbReference type="ChEBI" id="CHEBI:29969"/>
        <dbReference type="ChEBI" id="CHEBI:57540"/>
        <dbReference type="ChEBI" id="CHEBI:87830"/>
        <dbReference type="ChEBI" id="CHEBI:87832"/>
    </reaction>
</comment>
<dbReference type="InterPro" id="IPR003000">
    <property type="entry name" value="Sirtuin"/>
</dbReference>
<dbReference type="EMBL" id="JACIER010000008">
    <property type="protein sequence ID" value="MBB4044475.1"/>
    <property type="molecule type" value="Genomic_DNA"/>
</dbReference>
<dbReference type="PANTHER" id="PTHR11085">
    <property type="entry name" value="NAD-DEPENDENT PROTEIN DEACYLASE SIRTUIN-5, MITOCHONDRIAL-RELATED"/>
    <property type="match status" value="1"/>
</dbReference>
<dbReference type="InterPro" id="IPR050134">
    <property type="entry name" value="NAD-dep_sirtuin_deacylases"/>
</dbReference>
<comment type="caution">
    <text evidence="6">The sequence shown here is derived from an EMBL/GenBank/DDBJ whole genome shotgun (WGS) entry which is preliminary data.</text>
</comment>
<dbReference type="Gene3D" id="3.40.50.1220">
    <property type="entry name" value="TPP-binding domain"/>
    <property type="match status" value="1"/>
</dbReference>
<feature type="binding site" evidence="3">
    <location>
        <begin position="9"/>
        <end position="28"/>
    </location>
    <ligand>
        <name>NAD(+)</name>
        <dbReference type="ChEBI" id="CHEBI:57540"/>
    </ligand>
</feature>
<keyword evidence="3" id="KW-0963">Cytoplasm</keyword>
<protein>
    <recommendedName>
        <fullName evidence="3">NAD-dependent protein deacylase</fullName>
        <ecNumber evidence="3">2.3.1.286</ecNumber>
    </recommendedName>
    <alternativeName>
        <fullName evidence="3">Regulatory protein SIR2 homolog</fullName>
    </alternativeName>
</protein>
<sequence>MKKLVVLSGAGMSAESGINTFRDTGGLWEQYSVEEVATPEGYRRDPELVTRFYNERRKQLLQVEPNRGHELLAELEKEFDVTVVTQNVDNLHERAGSSRVIHLHGELTKVCSSRDPNNPHYIKELSPDEFDINIGDLAGDGTQLRPFIVWFGEAVPMIETAVRYVEQADLFVIIGTSMNVYPAAGLLNYVGYGVPVYLIDPNPVDVHASRKIHVIRKGASAGMAELIKTLCTKGAL</sequence>
<comment type="caution">
    <text evidence="3 4">Lacks conserved residue(s) required for the propagation of feature annotation.</text>
</comment>